<evidence type="ECO:0000256" key="1">
    <source>
        <dbReference type="SAM" id="Phobius"/>
    </source>
</evidence>
<reference evidence="4" key="1">
    <citation type="submission" date="2017-02" db="UniProtKB">
        <authorList>
            <consortium name="WormBaseParasite"/>
        </authorList>
    </citation>
    <scope>IDENTIFICATION</scope>
</reference>
<evidence type="ECO:0000313" key="3">
    <source>
        <dbReference type="Proteomes" id="UP000280834"/>
    </source>
</evidence>
<reference evidence="2 3" key="2">
    <citation type="submission" date="2018-11" db="EMBL/GenBank/DDBJ databases">
        <authorList>
            <consortium name="Pathogen Informatics"/>
        </authorList>
    </citation>
    <scope>NUCLEOTIDE SEQUENCE [LARGE SCALE GENOMIC DNA]</scope>
</reference>
<dbReference type="Proteomes" id="UP000280834">
    <property type="component" value="Unassembled WGS sequence"/>
</dbReference>
<gene>
    <name evidence="2" type="ORF">BTMF_LOCUS11486</name>
</gene>
<keyword evidence="3" id="KW-1185">Reference proteome</keyword>
<sequence length="77" mass="9108">MGSVDLALRVTWVFLYLSFFIHRSLSLFMVFYVFYNIVDVEISKIPIDRKINAGIREVEIRRSWFGNFFVRGVVELA</sequence>
<proteinExistence type="predicted"/>
<dbReference type="AlphaFoldDB" id="A0A0R3R0F0"/>
<protein>
    <submittedName>
        <fullName evidence="4">Transmembrane protein</fullName>
    </submittedName>
</protein>
<keyword evidence="1" id="KW-0472">Membrane</keyword>
<evidence type="ECO:0000313" key="4">
    <source>
        <dbReference type="WBParaSite" id="BTMF_0001348101-mRNA-1"/>
    </source>
</evidence>
<keyword evidence="1" id="KW-1133">Transmembrane helix</keyword>
<dbReference type="WBParaSite" id="BTMF_0001348101-mRNA-1">
    <property type="protein sequence ID" value="BTMF_0001348101-mRNA-1"/>
    <property type="gene ID" value="BTMF_0001348101"/>
</dbReference>
<dbReference type="EMBL" id="UZAG01018353">
    <property type="protein sequence ID" value="VDO39208.1"/>
    <property type="molecule type" value="Genomic_DNA"/>
</dbReference>
<organism evidence="4">
    <name type="scientific">Brugia timori</name>
    <dbReference type="NCBI Taxonomy" id="42155"/>
    <lineage>
        <taxon>Eukaryota</taxon>
        <taxon>Metazoa</taxon>
        <taxon>Ecdysozoa</taxon>
        <taxon>Nematoda</taxon>
        <taxon>Chromadorea</taxon>
        <taxon>Rhabditida</taxon>
        <taxon>Spirurina</taxon>
        <taxon>Spiruromorpha</taxon>
        <taxon>Filarioidea</taxon>
        <taxon>Onchocercidae</taxon>
        <taxon>Brugia</taxon>
    </lineage>
</organism>
<name>A0A0R3R0F0_9BILA</name>
<feature type="transmembrane region" description="Helical" evidence="1">
    <location>
        <begin position="12"/>
        <end position="35"/>
    </location>
</feature>
<evidence type="ECO:0000313" key="2">
    <source>
        <dbReference type="EMBL" id="VDO39208.1"/>
    </source>
</evidence>
<accession>A0A0R3R0F0</accession>
<keyword evidence="1" id="KW-0812">Transmembrane</keyword>